<feature type="transmembrane region" description="Helical" evidence="2">
    <location>
        <begin position="18"/>
        <end position="38"/>
    </location>
</feature>
<keyword evidence="2" id="KW-0472">Membrane</keyword>
<name>A0A0W0EYR0_MONRR</name>
<feature type="transmembrane region" description="Helical" evidence="2">
    <location>
        <begin position="103"/>
        <end position="123"/>
    </location>
</feature>
<proteinExistence type="predicted"/>
<organism evidence="3 4">
    <name type="scientific">Moniliophthora roreri</name>
    <name type="common">Frosty pod rot fungus</name>
    <name type="synonym">Monilia roreri</name>
    <dbReference type="NCBI Taxonomy" id="221103"/>
    <lineage>
        <taxon>Eukaryota</taxon>
        <taxon>Fungi</taxon>
        <taxon>Dikarya</taxon>
        <taxon>Basidiomycota</taxon>
        <taxon>Agaricomycotina</taxon>
        <taxon>Agaricomycetes</taxon>
        <taxon>Agaricomycetidae</taxon>
        <taxon>Agaricales</taxon>
        <taxon>Marasmiineae</taxon>
        <taxon>Marasmiaceae</taxon>
        <taxon>Moniliophthora</taxon>
    </lineage>
</organism>
<accession>A0A0W0EYR0</accession>
<sequence>MSSCIGTQIPSNPDIDGIGIRLATYLQLFIGIVTVAISPAKGVDSWWAVLITSLGLQIATVGDYHELSLYHALIVTWLTFPVFIMSFYYGFLAWGKREIVTEVLVGTGLHITLFVGFCLWVWITVPTFGTNSGCNDSIKFALFALLRPTGWVRYLALYIVGIWTFAISGMWIGLISLTLLNLVAKYNEPLRNWLESTPTPKWKHTPSLNASVAVLTGVNMFSLILSIIMVELMVHANIDIVEGGSDEWTFGQIIAMILVAGPLMNLWRVMKTEYALGLKRDTLKFRPVATFVAKIHGRRGARLDPAPRPFHSANANSDGESERHEMLSPETNDGTETGVLSAPSEKDADV</sequence>
<reference evidence="3 4" key="1">
    <citation type="submission" date="2015-12" db="EMBL/GenBank/DDBJ databases">
        <title>Draft genome sequence of Moniliophthora roreri, the causal agent of frosty pod rot of cacao.</title>
        <authorList>
            <person name="Aime M.C."/>
            <person name="Diaz-Valderrama J.R."/>
            <person name="Kijpornyongpan T."/>
            <person name="Phillips-Mora W."/>
        </authorList>
    </citation>
    <scope>NUCLEOTIDE SEQUENCE [LARGE SCALE GENOMIC DNA]</scope>
    <source>
        <strain evidence="3 4">MCA 2952</strain>
    </source>
</reference>
<evidence type="ECO:0000256" key="1">
    <source>
        <dbReference type="SAM" id="MobiDB-lite"/>
    </source>
</evidence>
<evidence type="ECO:0000256" key="2">
    <source>
        <dbReference type="SAM" id="Phobius"/>
    </source>
</evidence>
<keyword evidence="2" id="KW-0812">Transmembrane</keyword>
<feature type="region of interest" description="Disordered" evidence="1">
    <location>
        <begin position="302"/>
        <end position="350"/>
    </location>
</feature>
<evidence type="ECO:0000313" key="4">
    <source>
        <dbReference type="Proteomes" id="UP000054988"/>
    </source>
</evidence>
<feature type="transmembrane region" description="Helical" evidence="2">
    <location>
        <begin position="155"/>
        <end position="183"/>
    </location>
</feature>
<comment type="caution">
    <text evidence="3">The sequence shown here is derived from an EMBL/GenBank/DDBJ whole genome shotgun (WGS) entry which is preliminary data.</text>
</comment>
<protein>
    <submittedName>
        <fullName evidence="3">Uncharacterized protein</fullName>
    </submittedName>
</protein>
<gene>
    <name evidence="3" type="ORF">WG66_18218</name>
</gene>
<evidence type="ECO:0000313" key="3">
    <source>
        <dbReference type="EMBL" id="KTB29203.1"/>
    </source>
</evidence>
<feature type="transmembrane region" description="Helical" evidence="2">
    <location>
        <begin position="208"/>
        <end position="230"/>
    </location>
</feature>
<dbReference type="Proteomes" id="UP000054988">
    <property type="component" value="Unassembled WGS sequence"/>
</dbReference>
<dbReference type="AlphaFoldDB" id="A0A0W0EYR0"/>
<dbReference type="EMBL" id="LATX01002444">
    <property type="protein sequence ID" value="KTB29203.1"/>
    <property type="molecule type" value="Genomic_DNA"/>
</dbReference>
<keyword evidence="2" id="KW-1133">Transmembrane helix</keyword>
<feature type="transmembrane region" description="Helical" evidence="2">
    <location>
        <begin position="68"/>
        <end position="91"/>
    </location>
</feature>
<feature type="transmembrane region" description="Helical" evidence="2">
    <location>
        <begin position="250"/>
        <end position="270"/>
    </location>
</feature>